<dbReference type="STRING" id="5762.D2VC43"/>
<dbReference type="GO" id="GO:1990481">
    <property type="term" value="P:mRNA pseudouridine synthesis"/>
    <property type="evidence" value="ECO:0007669"/>
    <property type="project" value="TreeGrafter"/>
</dbReference>
<dbReference type="InterPro" id="IPR002501">
    <property type="entry name" value="PsdUridine_synth_N"/>
</dbReference>
<dbReference type="AlphaFoldDB" id="D2VC43"/>
<keyword evidence="3" id="KW-0819">tRNA processing</keyword>
<dbReference type="KEGG" id="ngr:NAEGRDRAFT_48341"/>
<comment type="similarity">
    <text evidence="1">Belongs to the pseudouridine synthase TruB family.</text>
</comment>
<organism evidence="7">
    <name type="scientific">Naegleria gruberi</name>
    <name type="common">Amoeba</name>
    <dbReference type="NCBI Taxonomy" id="5762"/>
    <lineage>
        <taxon>Eukaryota</taxon>
        <taxon>Discoba</taxon>
        <taxon>Heterolobosea</taxon>
        <taxon>Tetramitia</taxon>
        <taxon>Eutetramitia</taxon>
        <taxon>Vahlkampfiidae</taxon>
        <taxon>Naegleria</taxon>
    </lineage>
</organism>
<dbReference type="GO" id="GO:0160148">
    <property type="term" value="F:tRNA pseudouridine(55) synthase activity"/>
    <property type="evidence" value="ECO:0007669"/>
    <property type="project" value="UniProtKB-EC"/>
</dbReference>
<keyword evidence="4" id="KW-0413">Isomerase</keyword>
<proteinExistence type="inferred from homology"/>
<dbReference type="EMBL" id="GG738862">
    <property type="protein sequence ID" value="EFC45592.1"/>
    <property type="molecule type" value="Genomic_DNA"/>
</dbReference>
<dbReference type="OrthoDB" id="9995526at2759"/>
<evidence type="ECO:0000256" key="4">
    <source>
        <dbReference type="ARBA" id="ARBA00023235"/>
    </source>
</evidence>
<dbReference type="Proteomes" id="UP000006671">
    <property type="component" value="Unassembled WGS sequence"/>
</dbReference>
<dbReference type="VEuPathDB" id="AmoebaDB:NAEGRDRAFT_48341"/>
<dbReference type="PANTHER" id="PTHR13767:SF2">
    <property type="entry name" value="PSEUDOURIDYLATE SYNTHASE TRUB1"/>
    <property type="match status" value="1"/>
</dbReference>
<dbReference type="GO" id="GO:0003723">
    <property type="term" value="F:RNA binding"/>
    <property type="evidence" value="ECO:0007669"/>
    <property type="project" value="InterPro"/>
</dbReference>
<feature type="domain" description="Pseudouridine synthase II N-terminal" evidence="5">
    <location>
        <begin position="14"/>
        <end position="128"/>
    </location>
</feature>
<dbReference type="SUPFAM" id="SSF55120">
    <property type="entry name" value="Pseudouridine synthase"/>
    <property type="match status" value="1"/>
</dbReference>
<keyword evidence="7" id="KW-1185">Reference proteome</keyword>
<dbReference type="EC" id="5.4.99.25" evidence="2"/>
<dbReference type="Gene3D" id="3.30.2350.10">
    <property type="entry name" value="Pseudouridine synthase"/>
    <property type="match status" value="1"/>
</dbReference>
<sequence>MNFKTKFGLGKDLRVGHGGCLDPSAHGVLMIGVNGQGTKALKYLDRDEKVYDFVIQCGSSTPSYDADTVKFATYCPHYRYFFDKNCQTIEQVNELVNQYLKERNNVIVQKTPVFSAVKIGGKRLFSHGYNNLRKMEQQDEEERKYRGLYCEEETLNLPSRSIRVDRIECTHINKELGQLSFSCTCSTGTYVRILGYEIAHLLEVCGAYVTDLYRTRIGKNTNMLKLDEIGNLE</sequence>
<evidence type="ECO:0000256" key="2">
    <source>
        <dbReference type="ARBA" id="ARBA00012787"/>
    </source>
</evidence>
<dbReference type="InParanoid" id="D2VC43"/>
<dbReference type="GO" id="GO:0005634">
    <property type="term" value="C:nucleus"/>
    <property type="evidence" value="ECO:0007669"/>
    <property type="project" value="TreeGrafter"/>
</dbReference>
<dbReference type="RefSeq" id="XP_002678336.1">
    <property type="nucleotide sequence ID" value="XM_002678290.1"/>
</dbReference>
<evidence type="ECO:0000313" key="7">
    <source>
        <dbReference type="Proteomes" id="UP000006671"/>
    </source>
</evidence>
<accession>D2VC43</accession>
<reference evidence="6 7" key="1">
    <citation type="journal article" date="2010" name="Cell">
        <title>The genome of Naegleria gruberi illuminates early eukaryotic versatility.</title>
        <authorList>
            <person name="Fritz-Laylin L.K."/>
            <person name="Prochnik S.E."/>
            <person name="Ginger M.L."/>
            <person name="Dacks J.B."/>
            <person name="Carpenter M.L."/>
            <person name="Field M.C."/>
            <person name="Kuo A."/>
            <person name="Paredez A."/>
            <person name="Chapman J."/>
            <person name="Pham J."/>
            <person name="Shu S."/>
            <person name="Neupane R."/>
            <person name="Cipriano M."/>
            <person name="Mancuso J."/>
            <person name="Tu H."/>
            <person name="Salamov A."/>
            <person name="Lindquist E."/>
            <person name="Shapiro H."/>
            <person name="Lucas S."/>
            <person name="Grigoriev I.V."/>
            <person name="Cande W.Z."/>
            <person name="Fulton C."/>
            <person name="Rokhsar D.S."/>
            <person name="Dawson S.C."/>
        </authorList>
    </citation>
    <scope>NUCLEOTIDE SEQUENCE [LARGE SCALE GENOMIC DNA]</scope>
    <source>
        <strain evidence="6 7">NEG-M</strain>
    </source>
</reference>
<dbReference type="GO" id="GO:0006400">
    <property type="term" value="P:tRNA modification"/>
    <property type="evidence" value="ECO:0007669"/>
    <property type="project" value="TreeGrafter"/>
</dbReference>
<dbReference type="eggNOG" id="KOG2529">
    <property type="taxonomic scope" value="Eukaryota"/>
</dbReference>
<gene>
    <name evidence="6" type="ORF">NAEGRDRAFT_48341</name>
</gene>
<evidence type="ECO:0000256" key="1">
    <source>
        <dbReference type="ARBA" id="ARBA00008999"/>
    </source>
</evidence>
<protein>
    <recommendedName>
        <fullName evidence="2">tRNA pseudouridine(55) synthase</fullName>
        <ecNumber evidence="2">5.4.99.25</ecNumber>
    </recommendedName>
</protein>
<dbReference type="GeneID" id="8858783"/>
<evidence type="ECO:0000256" key="3">
    <source>
        <dbReference type="ARBA" id="ARBA00022694"/>
    </source>
</evidence>
<dbReference type="InterPro" id="IPR014780">
    <property type="entry name" value="tRNA_psdUridine_synth_TruB"/>
</dbReference>
<evidence type="ECO:0000259" key="5">
    <source>
        <dbReference type="Pfam" id="PF01509"/>
    </source>
</evidence>
<dbReference type="PANTHER" id="PTHR13767">
    <property type="entry name" value="TRNA-PSEUDOURIDINE SYNTHASE"/>
    <property type="match status" value="1"/>
</dbReference>
<evidence type="ECO:0000313" key="6">
    <source>
        <dbReference type="EMBL" id="EFC45592.1"/>
    </source>
</evidence>
<name>D2VC43_NAEGR</name>
<dbReference type="InterPro" id="IPR020103">
    <property type="entry name" value="PsdUridine_synth_cat_dom_sf"/>
</dbReference>
<dbReference type="Pfam" id="PF01509">
    <property type="entry name" value="TruB_N"/>
    <property type="match status" value="1"/>
</dbReference>